<feature type="domain" description="FecR protein" evidence="2">
    <location>
        <begin position="163"/>
        <end position="257"/>
    </location>
</feature>
<keyword evidence="1" id="KW-1133">Transmembrane helix</keyword>
<feature type="transmembrane region" description="Helical" evidence="1">
    <location>
        <begin position="83"/>
        <end position="101"/>
    </location>
</feature>
<proteinExistence type="predicted"/>
<keyword evidence="1" id="KW-0472">Membrane</keyword>
<evidence type="ECO:0000313" key="5">
    <source>
        <dbReference type="Proteomes" id="UP000625283"/>
    </source>
</evidence>
<reference evidence="4 5" key="1">
    <citation type="submission" date="2021-01" db="EMBL/GenBank/DDBJ databases">
        <title>C459-1 draft genome sequence.</title>
        <authorList>
            <person name="Zhang X.-F."/>
        </authorList>
    </citation>
    <scope>NUCLEOTIDE SEQUENCE [LARGE SCALE GENOMIC DNA]</scope>
    <source>
        <strain evidence="5">C459-1</strain>
    </source>
</reference>
<keyword evidence="5" id="KW-1185">Reference proteome</keyword>
<keyword evidence="1" id="KW-0812">Transmembrane</keyword>
<sequence length="372" mass="42803">MDIERLKYLWSTYQRQMLSVEEEKQWRDFLRSKNKTKLFQDFLDAVWEDIPQELQEKDVVSEQAISIITHLPQFKKKRRLFSFYWASAAAILIIGMIWMFWGRKELLVEPGMNKASLTLPNGDQIILDEQNGGLLVGADGLTYVDGSKVLDENSDSAIQTMILKTPRGGQYKIQLADGTKVFLNADSRLVYPSSFSGVGERKVELQGEAYFEVTKDTEHPFLVISKGQSIRVLGTKFMLSCYPDEETSKTTLLEGIVTVKHQDKEIRLEPNEQTVLNGDKLDKVDIDASEELAWINGEFIFNKESLASIMKKLARWYDVDVVFQDSELKNEYYEGVLNRFDSMKKVLDKLEATNSQVKFKISNKQVLIYKTK</sequence>
<name>A0ABS1R2E5_9SPHI</name>
<dbReference type="Pfam" id="PF16344">
    <property type="entry name" value="FecR_C"/>
    <property type="match status" value="1"/>
</dbReference>
<dbReference type="InterPro" id="IPR032508">
    <property type="entry name" value="FecR_C"/>
</dbReference>
<gene>
    <name evidence="4" type="ORF">JKG61_08995</name>
</gene>
<evidence type="ECO:0000256" key="1">
    <source>
        <dbReference type="SAM" id="Phobius"/>
    </source>
</evidence>
<feature type="domain" description="Protein FecR C-terminal" evidence="3">
    <location>
        <begin position="298"/>
        <end position="368"/>
    </location>
</feature>
<organism evidence="4 5">
    <name type="scientific">Sphingobacterium faecale</name>
    <dbReference type="NCBI Taxonomy" id="2803775"/>
    <lineage>
        <taxon>Bacteria</taxon>
        <taxon>Pseudomonadati</taxon>
        <taxon>Bacteroidota</taxon>
        <taxon>Sphingobacteriia</taxon>
        <taxon>Sphingobacteriales</taxon>
        <taxon>Sphingobacteriaceae</taxon>
        <taxon>Sphingobacterium</taxon>
    </lineage>
</organism>
<dbReference type="PANTHER" id="PTHR30273:SF2">
    <property type="entry name" value="PROTEIN FECR"/>
    <property type="match status" value="1"/>
</dbReference>
<dbReference type="RefSeq" id="WP_202102637.1">
    <property type="nucleotide sequence ID" value="NZ_JAERTY010000004.1"/>
</dbReference>
<protein>
    <submittedName>
        <fullName evidence="4">DUF4974 domain-containing protein</fullName>
    </submittedName>
</protein>
<dbReference type="PIRSF" id="PIRSF018266">
    <property type="entry name" value="FecR"/>
    <property type="match status" value="1"/>
</dbReference>
<evidence type="ECO:0000259" key="2">
    <source>
        <dbReference type="Pfam" id="PF04773"/>
    </source>
</evidence>
<evidence type="ECO:0000313" key="4">
    <source>
        <dbReference type="EMBL" id="MBL1408882.1"/>
    </source>
</evidence>
<dbReference type="InterPro" id="IPR006860">
    <property type="entry name" value="FecR"/>
</dbReference>
<dbReference type="Gene3D" id="2.60.120.1440">
    <property type="match status" value="1"/>
</dbReference>
<dbReference type="EMBL" id="JAERTY010000004">
    <property type="protein sequence ID" value="MBL1408882.1"/>
    <property type="molecule type" value="Genomic_DNA"/>
</dbReference>
<dbReference type="Proteomes" id="UP000625283">
    <property type="component" value="Unassembled WGS sequence"/>
</dbReference>
<dbReference type="Pfam" id="PF04773">
    <property type="entry name" value="FecR"/>
    <property type="match status" value="1"/>
</dbReference>
<accession>A0ABS1R2E5</accession>
<comment type="caution">
    <text evidence="4">The sequence shown here is derived from an EMBL/GenBank/DDBJ whole genome shotgun (WGS) entry which is preliminary data.</text>
</comment>
<evidence type="ECO:0000259" key="3">
    <source>
        <dbReference type="Pfam" id="PF16344"/>
    </source>
</evidence>
<dbReference type="Gene3D" id="3.55.50.30">
    <property type="match status" value="1"/>
</dbReference>
<dbReference type="PANTHER" id="PTHR30273">
    <property type="entry name" value="PERIPLASMIC SIGNAL SENSOR AND SIGMA FACTOR ACTIVATOR FECR-RELATED"/>
    <property type="match status" value="1"/>
</dbReference>
<dbReference type="InterPro" id="IPR012373">
    <property type="entry name" value="Ferrdict_sens_TM"/>
</dbReference>